<comment type="caution">
    <text evidence="2">The sequence shown here is derived from an EMBL/GenBank/DDBJ whole genome shotgun (WGS) entry which is preliminary data.</text>
</comment>
<proteinExistence type="predicted"/>
<feature type="domain" description="Immunity protein 63" evidence="1">
    <location>
        <begin position="47"/>
        <end position="127"/>
    </location>
</feature>
<dbReference type="Proteomes" id="UP000582837">
    <property type="component" value="Unassembled WGS sequence"/>
</dbReference>
<evidence type="ECO:0000259" key="1">
    <source>
        <dbReference type="Pfam" id="PF15599"/>
    </source>
</evidence>
<dbReference type="Pfam" id="PF15599">
    <property type="entry name" value="Imm63"/>
    <property type="match status" value="1"/>
</dbReference>
<evidence type="ECO:0000313" key="3">
    <source>
        <dbReference type="Proteomes" id="UP000582837"/>
    </source>
</evidence>
<accession>A0A841H5V4</accession>
<gene>
    <name evidence="2" type="ORF">HNQ61_005001</name>
</gene>
<dbReference type="RefSeq" id="WP_170032999.1">
    <property type="nucleotide sequence ID" value="NZ_JABDTL010000001.1"/>
</dbReference>
<dbReference type="EMBL" id="JACHIA010000023">
    <property type="protein sequence ID" value="MBB6073334.1"/>
    <property type="molecule type" value="Genomic_DNA"/>
</dbReference>
<dbReference type="AlphaFoldDB" id="A0A841H5V4"/>
<sequence length="150" mass="17825">MDQDLRDLQERYKGLCELLGHAPAYSYQRQLQTRPLMDGAPHVELNDGQYEYVVTERGRELERRTARDQDELLYWLMSDVTVGVAIELDAQRLFRTGDARRWWFAKDVELLSGLRREWGDRKRAEYAQVLSRNPYLDQKASGKRGWRFWG</sequence>
<evidence type="ECO:0000313" key="2">
    <source>
        <dbReference type="EMBL" id="MBB6073334.1"/>
    </source>
</evidence>
<dbReference type="InterPro" id="IPR028952">
    <property type="entry name" value="Imm63"/>
</dbReference>
<reference evidence="2 3" key="1">
    <citation type="submission" date="2020-08" db="EMBL/GenBank/DDBJ databases">
        <title>Genomic Encyclopedia of Type Strains, Phase IV (KMG-IV): sequencing the most valuable type-strain genomes for metagenomic binning, comparative biology and taxonomic classification.</title>
        <authorList>
            <person name="Goeker M."/>
        </authorList>
    </citation>
    <scope>NUCLEOTIDE SEQUENCE [LARGE SCALE GENOMIC DNA]</scope>
    <source>
        <strain evidence="2 3">DSM 29007</strain>
    </source>
</reference>
<protein>
    <recommendedName>
        <fullName evidence="1">Immunity protein 63 domain-containing protein</fullName>
    </recommendedName>
</protein>
<organism evidence="2 3">
    <name type="scientific">Longimicrobium terrae</name>
    <dbReference type="NCBI Taxonomy" id="1639882"/>
    <lineage>
        <taxon>Bacteria</taxon>
        <taxon>Pseudomonadati</taxon>
        <taxon>Gemmatimonadota</taxon>
        <taxon>Longimicrobiia</taxon>
        <taxon>Longimicrobiales</taxon>
        <taxon>Longimicrobiaceae</taxon>
        <taxon>Longimicrobium</taxon>
    </lineage>
</organism>
<keyword evidence="3" id="KW-1185">Reference proteome</keyword>
<name>A0A841H5V4_9BACT</name>